<accession>A0A243W5J2</accession>
<dbReference type="EMBL" id="MTSE01000048">
    <property type="protein sequence ID" value="OUJ68602.1"/>
    <property type="molecule type" value="Genomic_DNA"/>
</dbReference>
<dbReference type="AlphaFoldDB" id="A0A243W5J2"/>
<gene>
    <name evidence="1" type="ORF">BXP70_27790</name>
</gene>
<protein>
    <recommendedName>
        <fullName evidence="3">Transcription elongation factor GreA/GreB N-terminal domain-containing protein</fullName>
    </recommendedName>
</protein>
<organism evidence="1 2">
    <name type="scientific">Hymenobacter crusticola</name>
    <dbReference type="NCBI Taxonomy" id="1770526"/>
    <lineage>
        <taxon>Bacteria</taxon>
        <taxon>Pseudomonadati</taxon>
        <taxon>Bacteroidota</taxon>
        <taxon>Cytophagia</taxon>
        <taxon>Cytophagales</taxon>
        <taxon>Hymenobacteraceae</taxon>
        <taxon>Hymenobacter</taxon>
    </lineage>
</organism>
<sequence length="85" mass="9684">MKIHPLTDCQVLALTTPEIKELLTKCANRIIEIRTQLDTVKDTDYAGPSDEKLSAELRTIASLRRLLWSELQEKEGKENIYNQAA</sequence>
<dbReference type="Proteomes" id="UP000194873">
    <property type="component" value="Unassembled WGS sequence"/>
</dbReference>
<comment type="caution">
    <text evidence="1">The sequence shown here is derived from an EMBL/GenBank/DDBJ whole genome shotgun (WGS) entry which is preliminary data.</text>
</comment>
<evidence type="ECO:0000313" key="2">
    <source>
        <dbReference type="Proteomes" id="UP000194873"/>
    </source>
</evidence>
<reference evidence="1 2" key="1">
    <citation type="submission" date="2017-01" db="EMBL/GenBank/DDBJ databases">
        <title>A new Hymenobacter.</title>
        <authorList>
            <person name="Liang Y."/>
            <person name="Feng F."/>
        </authorList>
    </citation>
    <scope>NUCLEOTIDE SEQUENCE [LARGE SCALE GENOMIC DNA]</scope>
    <source>
        <strain evidence="1">MIMBbqt21</strain>
    </source>
</reference>
<keyword evidence="2" id="KW-1185">Reference proteome</keyword>
<dbReference type="RefSeq" id="WP_086597375.1">
    <property type="nucleotide sequence ID" value="NZ_MTSE01000048.1"/>
</dbReference>
<proteinExistence type="predicted"/>
<name>A0A243W5J2_9BACT</name>
<evidence type="ECO:0008006" key="3">
    <source>
        <dbReference type="Google" id="ProtNLM"/>
    </source>
</evidence>
<evidence type="ECO:0000313" key="1">
    <source>
        <dbReference type="EMBL" id="OUJ68602.1"/>
    </source>
</evidence>